<dbReference type="PROSITE" id="PS51257">
    <property type="entry name" value="PROKAR_LIPOPROTEIN"/>
    <property type="match status" value="1"/>
</dbReference>
<name>A0A1H3NWG6_9FIRM</name>
<dbReference type="AlphaFoldDB" id="A0A1H3NWG6"/>
<evidence type="ECO:0000313" key="3">
    <source>
        <dbReference type="Proteomes" id="UP000198625"/>
    </source>
</evidence>
<evidence type="ECO:0000313" key="2">
    <source>
        <dbReference type="EMBL" id="SDY93060.1"/>
    </source>
</evidence>
<feature type="chain" id="PRO_5038981971" evidence="1">
    <location>
        <begin position="20"/>
        <end position="288"/>
    </location>
</feature>
<proteinExistence type="predicted"/>
<keyword evidence="3" id="KW-1185">Reference proteome</keyword>
<protein>
    <submittedName>
        <fullName evidence="2">Uncharacterized protein</fullName>
    </submittedName>
</protein>
<keyword evidence="1" id="KW-0732">Signal</keyword>
<gene>
    <name evidence="2" type="ORF">SAMN05660462_01287</name>
</gene>
<sequence>MKKMLIIFICLILILSMSACGGKETDNPTTLIEDSKDHTEFDEGDFEDSYEDYEANEDTNSPKLSDLNTSNFTNFSDAETEFNNHISQNSSKVEAVYLYQNAVSITDMTVLDNTMPLYIWGETLDNEELEMQDISTSIFVGEDRSYRKYDLERESETRYRVIKETHDGEVIITEIEYYPDLDAVRLETVSNGKLELVFEYAKTKDGYAAQYYFETIIGGSYGAPQRGMSAYKIIFSGLNGSKARFVDVEETASIIGNVPDAEDFIKGANDWLTIKDGNFTGELAGESF</sequence>
<evidence type="ECO:0000256" key="1">
    <source>
        <dbReference type="SAM" id="SignalP"/>
    </source>
</evidence>
<organism evidence="2 3">
    <name type="scientific">Proteiniborus ethanoligenes</name>
    <dbReference type="NCBI Taxonomy" id="415015"/>
    <lineage>
        <taxon>Bacteria</taxon>
        <taxon>Bacillati</taxon>
        <taxon>Bacillota</taxon>
        <taxon>Clostridia</taxon>
        <taxon>Eubacteriales</taxon>
        <taxon>Proteiniborus</taxon>
    </lineage>
</organism>
<dbReference type="OrthoDB" id="2092074at2"/>
<dbReference type="STRING" id="415015.SAMN05660462_01287"/>
<dbReference type="RefSeq" id="WP_091728788.1">
    <property type="nucleotide sequence ID" value="NZ_FNQE01000011.1"/>
</dbReference>
<feature type="signal peptide" evidence="1">
    <location>
        <begin position="1"/>
        <end position="19"/>
    </location>
</feature>
<accession>A0A1H3NWG6</accession>
<dbReference type="Proteomes" id="UP000198625">
    <property type="component" value="Unassembled WGS sequence"/>
</dbReference>
<dbReference type="EMBL" id="FNQE01000011">
    <property type="protein sequence ID" value="SDY93060.1"/>
    <property type="molecule type" value="Genomic_DNA"/>
</dbReference>
<reference evidence="2 3" key="1">
    <citation type="submission" date="2016-10" db="EMBL/GenBank/DDBJ databases">
        <authorList>
            <person name="de Groot N.N."/>
        </authorList>
    </citation>
    <scope>NUCLEOTIDE SEQUENCE [LARGE SCALE GENOMIC DNA]</scope>
    <source>
        <strain evidence="2 3">DSM 21650</strain>
    </source>
</reference>